<dbReference type="GO" id="GO:0005737">
    <property type="term" value="C:cytoplasm"/>
    <property type="evidence" value="ECO:0007669"/>
    <property type="project" value="TreeGrafter"/>
</dbReference>
<evidence type="ECO:0000256" key="2">
    <source>
        <dbReference type="ARBA" id="ARBA00022448"/>
    </source>
</evidence>
<feature type="domain" description="Thioredoxin" evidence="9">
    <location>
        <begin position="1"/>
        <end position="87"/>
    </location>
</feature>
<proteinExistence type="inferred from homology"/>
<gene>
    <name evidence="10" type="ORF">CEN91_543</name>
</gene>
<reference evidence="10 11" key="1">
    <citation type="submission" date="2017-07" db="EMBL/GenBank/DDBJ databases">
        <title>Mechanisms for carbon and nitrogen cycling indicate functional differentiation within the Candidate Phyla Radiation.</title>
        <authorList>
            <person name="Danczak R.E."/>
            <person name="Johnston M.D."/>
            <person name="Kenah C."/>
            <person name="Slattery M."/>
            <person name="Wrighton K.C."/>
            <person name="Wilkins M.J."/>
        </authorList>
    </citation>
    <scope>NUCLEOTIDE SEQUENCE [LARGE SCALE GENOMIC DNA]</scope>
    <source>
        <strain evidence="10">Licking1014_85</strain>
    </source>
</reference>
<dbReference type="Pfam" id="PF00085">
    <property type="entry name" value="Thioredoxin"/>
    <property type="match status" value="1"/>
</dbReference>
<dbReference type="InterPro" id="IPR036249">
    <property type="entry name" value="Thioredoxin-like_sf"/>
</dbReference>
<keyword evidence="2" id="KW-0813">Transport</keyword>
<organism evidence="10 11">
    <name type="scientific">Candidatus Berkelbacteria bacterium Licking1014_85</name>
    <dbReference type="NCBI Taxonomy" id="2017148"/>
    <lineage>
        <taxon>Bacteria</taxon>
        <taxon>Candidatus Berkelbacteria</taxon>
    </lineage>
</organism>
<feature type="site" description="Deprotonates C-terminal active site Cys" evidence="7">
    <location>
        <position position="9"/>
    </location>
</feature>
<sequence>MNENIELLDFYAEWCGPCQMMKPIIEELEKEIGDKVKITKVNVDENQNLASEYEVMSLPTFIIKKDKQIVDKISGEISKSELMKKLV</sequence>
<evidence type="ECO:0000256" key="3">
    <source>
        <dbReference type="ARBA" id="ARBA00022982"/>
    </source>
</evidence>
<evidence type="ECO:0000313" key="10">
    <source>
        <dbReference type="EMBL" id="TSC92175.1"/>
    </source>
</evidence>
<dbReference type="Gene3D" id="3.40.30.10">
    <property type="entry name" value="Glutaredoxin"/>
    <property type="match status" value="1"/>
</dbReference>
<dbReference type="PIRSF" id="PIRSF000077">
    <property type="entry name" value="Thioredoxin"/>
    <property type="match status" value="1"/>
</dbReference>
<feature type="site" description="Contributes to redox potential value" evidence="7">
    <location>
        <position position="17"/>
    </location>
</feature>
<dbReference type="PANTHER" id="PTHR45663">
    <property type="entry name" value="GEO12009P1"/>
    <property type="match status" value="1"/>
</dbReference>
<evidence type="ECO:0000256" key="7">
    <source>
        <dbReference type="PIRSR" id="PIRSR000077-1"/>
    </source>
</evidence>
<dbReference type="InterPro" id="IPR013766">
    <property type="entry name" value="Thioredoxin_domain"/>
</dbReference>
<dbReference type="GO" id="GO:0015035">
    <property type="term" value="F:protein-disulfide reductase activity"/>
    <property type="evidence" value="ECO:0007669"/>
    <property type="project" value="UniProtKB-UniRule"/>
</dbReference>
<keyword evidence="3" id="KW-0249">Electron transport</keyword>
<evidence type="ECO:0000313" key="11">
    <source>
        <dbReference type="Proteomes" id="UP000315589"/>
    </source>
</evidence>
<feature type="active site" description="Nucleophile" evidence="7">
    <location>
        <position position="18"/>
    </location>
</feature>
<dbReference type="PROSITE" id="PS00194">
    <property type="entry name" value="THIOREDOXIN_1"/>
    <property type="match status" value="1"/>
</dbReference>
<dbReference type="EMBL" id="VMGI01000084">
    <property type="protein sequence ID" value="TSC92175.1"/>
    <property type="molecule type" value="Genomic_DNA"/>
</dbReference>
<comment type="similarity">
    <text evidence="1">Belongs to the thioredoxin family.</text>
</comment>
<evidence type="ECO:0000256" key="6">
    <source>
        <dbReference type="NCBIfam" id="TIGR01068"/>
    </source>
</evidence>
<dbReference type="CDD" id="cd02947">
    <property type="entry name" value="TRX_family"/>
    <property type="match status" value="1"/>
</dbReference>
<dbReference type="PROSITE" id="PS51352">
    <property type="entry name" value="THIOREDOXIN_2"/>
    <property type="match status" value="1"/>
</dbReference>
<dbReference type="FunFam" id="3.40.30.10:FF:000001">
    <property type="entry name" value="Thioredoxin"/>
    <property type="match status" value="1"/>
</dbReference>
<dbReference type="InterPro" id="IPR017937">
    <property type="entry name" value="Thioredoxin_CS"/>
</dbReference>
<dbReference type="AlphaFoldDB" id="A0A554LH65"/>
<feature type="active site" description="Nucleophile" evidence="7">
    <location>
        <position position="15"/>
    </location>
</feature>
<dbReference type="PANTHER" id="PTHR45663:SF11">
    <property type="entry name" value="GEO12009P1"/>
    <property type="match status" value="1"/>
</dbReference>
<dbReference type="Proteomes" id="UP000315589">
    <property type="component" value="Unassembled WGS sequence"/>
</dbReference>
<evidence type="ECO:0000256" key="8">
    <source>
        <dbReference type="PIRSR" id="PIRSR000077-4"/>
    </source>
</evidence>
<accession>A0A554LH65</accession>
<evidence type="ECO:0000256" key="1">
    <source>
        <dbReference type="ARBA" id="ARBA00008987"/>
    </source>
</evidence>
<evidence type="ECO:0000256" key="4">
    <source>
        <dbReference type="ARBA" id="ARBA00023157"/>
    </source>
</evidence>
<comment type="caution">
    <text evidence="10">The sequence shown here is derived from an EMBL/GenBank/DDBJ whole genome shotgun (WGS) entry which is preliminary data.</text>
</comment>
<dbReference type="NCBIfam" id="TIGR01068">
    <property type="entry name" value="thioredoxin"/>
    <property type="match status" value="1"/>
</dbReference>
<feature type="disulfide bond" description="Redox-active" evidence="8">
    <location>
        <begin position="15"/>
        <end position="18"/>
    </location>
</feature>
<keyword evidence="4 8" id="KW-1015">Disulfide bond</keyword>
<keyword evidence="5 8" id="KW-0676">Redox-active center</keyword>
<protein>
    <recommendedName>
        <fullName evidence="6">Thioredoxin</fullName>
    </recommendedName>
</protein>
<evidence type="ECO:0000259" key="9">
    <source>
        <dbReference type="PROSITE" id="PS51352"/>
    </source>
</evidence>
<dbReference type="PRINTS" id="PR00421">
    <property type="entry name" value="THIOREDOXIN"/>
</dbReference>
<name>A0A554LH65_9BACT</name>
<evidence type="ECO:0000256" key="5">
    <source>
        <dbReference type="ARBA" id="ARBA00023284"/>
    </source>
</evidence>
<feature type="site" description="Contributes to redox potential value" evidence="7">
    <location>
        <position position="16"/>
    </location>
</feature>
<dbReference type="InterPro" id="IPR005746">
    <property type="entry name" value="Thioredoxin"/>
</dbReference>
<dbReference type="SUPFAM" id="SSF52833">
    <property type="entry name" value="Thioredoxin-like"/>
    <property type="match status" value="1"/>
</dbReference>